<evidence type="ECO:0000313" key="2">
    <source>
        <dbReference type="EMBL" id="JAG35648.1"/>
    </source>
</evidence>
<accession>A0A0A9YX33</accession>
<name>A0A0A9YX33_LYGHE</name>
<feature type="region of interest" description="Disordered" evidence="1">
    <location>
        <begin position="71"/>
        <end position="95"/>
    </location>
</feature>
<organism evidence="2">
    <name type="scientific">Lygus hesperus</name>
    <name type="common">Western plant bug</name>
    <dbReference type="NCBI Taxonomy" id="30085"/>
    <lineage>
        <taxon>Eukaryota</taxon>
        <taxon>Metazoa</taxon>
        <taxon>Ecdysozoa</taxon>
        <taxon>Arthropoda</taxon>
        <taxon>Hexapoda</taxon>
        <taxon>Insecta</taxon>
        <taxon>Pterygota</taxon>
        <taxon>Neoptera</taxon>
        <taxon>Paraneoptera</taxon>
        <taxon>Hemiptera</taxon>
        <taxon>Heteroptera</taxon>
        <taxon>Panheteroptera</taxon>
        <taxon>Cimicomorpha</taxon>
        <taxon>Miridae</taxon>
        <taxon>Mirini</taxon>
        <taxon>Lygus</taxon>
    </lineage>
</organism>
<evidence type="ECO:0000313" key="3">
    <source>
        <dbReference type="EMBL" id="JAP98088.1"/>
    </source>
</evidence>
<protein>
    <submittedName>
        <fullName evidence="2">Uncharacterized protein</fullName>
    </submittedName>
</protein>
<reference evidence="2" key="1">
    <citation type="journal article" date="2014" name="PLoS ONE">
        <title>Transcriptome-Based Identification of ABC Transporters in the Western Tarnished Plant Bug Lygus hesperus.</title>
        <authorList>
            <person name="Hull J.J."/>
            <person name="Chaney K."/>
            <person name="Geib S.M."/>
            <person name="Fabrick J.A."/>
            <person name="Brent C.S."/>
            <person name="Walsh D."/>
            <person name="Lavine L.C."/>
        </authorList>
    </citation>
    <scope>NUCLEOTIDE SEQUENCE</scope>
</reference>
<dbReference type="EMBL" id="GDHC01020540">
    <property type="protein sequence ID" value="JAP98088.1"/>
    <property type="molecule type" value="Transcribed_RNA"/>
</dbReference>
<reference evidence="3" key="3">
    <citation type="journal article" date="2016" name="Gigascience">
        <title>De novo construction of an expanded transcriptome assembly for the western tarnished plant bug, Lygus hesperus.</title>
        <authorList>
            <person name="Tassone E.E."/>
            <person name="Geib S.M."/>
            <person name="Hall B."/>
            <person name="Fabrick J.A."/>
            <person name="Brent C.S."/>
            <person name="Hull J.J."/>
        </authorList>
    </citation>
    <scope>NUCLEOTIDE SEQUENCE</scope>
</reference>
<dbReference type="AlphaFoldDB" id="A0A0A9YX33"/>
<dbReference type="EMBL" id="GBHO01007956">
    <property type="protein sequence ID" value="JAG35648.1"/>
    <property type="molecule type" value="Transcribed_RNA"/>
</dbReference>
<feature type="region of interest" description="Disordered" evidence="1">
    <location>
        <begin position="107"/>
        <end position="137"/>
    </location>
</feature>
<reference evidence="2" key="2">
    <citation type="submission" date="2014-07" db="EMBL/GenBank/DDBJ databases">
        <authorList>
            <person name="Hull J."/>
        </authorList>
    </citation>
    <scope>NUCLEOTIDE SEQUENCE</scope>
</reference>
<gene>
    <name evidence="2" type="ORF">CM83_35241</name>
    <name evidence="3" type="ORF">g.36139</name>
</gene>
<proteinExistence type="predicted"/>
<sequence>MELEGMGKNKMKKFGATLLRCYRHFRATHLGDVSELDESEAEQLNQLKTVVREVHKLPKPDMAAVDLIRLTPQEEEKNDSNNKNNKNKRKQDDVWNDTFHVPLQNSLDLLTPPQRPSHNVIHSAEKEGDGDDNVPSQTSVEAISPYERVPSAKVTTRITTTKTKSVIASETSTTVCTNTINSANHKTLLLDSDTSP</sequence>
<evidence type="ECO:0000256" key="1">
    <source>
        <dbReference type="SAM" id="MobiDB-lite"/>
    </source>
</evidence>